<dbReference type="PROSITE" id="PS51257">
    <property type="entry name" value="PROKAR_LIPOPROTEIN"/>
    <property type="match status" value="1"/>
</dbReference>
<feature type="region of interest" description="Disordered" evidence="1">
    <location>
        <begin position="23"/>
        <end position="102"/>
    </location>
</feature>
<evidence type="ECO:0000256" key="2">
    <source>
        <dbReference type="SAM" id="SignalP"/>
    </source>
</evidence>
<feature type="compositionally biased region" description="Low complexity" evidence="1">
    <location>
        <begin position="53"/>
        <end position="63"/>
    </location>
</feature>
<dbReference type="InterPro" id="IPR058193">
    <property type="entry name" value="VanY/YodJ_core_dom"/>
</dbReference>
<name>A0A917WSP9_9BACI</name>
<feature type="chain" id="PRO_5038820579" description="D-alanyl-D-alanine carboxypeptidase-like core domain-containing protein" evidence="2">
    <location>
        <begin position="20"/>
        <end position="309"/>
    </location>
</feature>
<sequence length="309" mass="34839">MKKTIFLLFVLVSSLLLTACQPDNLSQDSDQHQQKELDDRSKEDDIDLEESDSSNNKNNDNSDQGQEEEKNNEGSKGTGEEHKNEEQENNEQKDEEQTKQDKHIAAVEEGTGLHIVDNPGSTKVYVNKQRKLPTGYTPDNLVVPDVAHYAAKDDPKRQMRQVAATALEALFAEAKAQGIDLIAVSGFRSYNRQKIIYNYNVENKGQEHADKYSAKPGTSEHQTGLAMDVGSANETAATLLEESFRQTSEGAWLAENAHDFGFIIRYPEGKSNITGYNYEPWHIRYIGEEIATEIYNKDITLEEYFGYGY</sequence>
<evidence type="ECO:0000313" key="4">
    <source>
        <dbReference type="EMBL" id="GGM25626.1"/>
    </source>
</evidence>
<dbReference type="InterPro" id="IPR003709">
    <property type="entry name" value="VanY-like_core_dom"/>
</dbReference>
<evidence type="ECO:0000256" key="1">
    <source>
        <dbReference type="SAM" id="MobiDB-lite"/>
    </source>
</evidence>
<dbReference type="GO" id="GO:0006508">
    <property type="term" value="P:proteolysis"/>
    <property type="evidence" value="ECO:0007669"/>
    <property type="project" value="InterPro"/>
</dbReference>
<dbReference type="OrthoDB" id="9792074at2"/>
<accession>A0A917WSP9</accession>
<dbReference type="RefSeq" id="WP_117153409.1">
    <property type="nucleotide sequence ID" value="NZ_BMLG01000002.1"/>
</dbReference>
<feature type="compositionally biased region" description="Basic and acidic residues" evidence="1">
    <location>
        <begin position="29"/>
        <end position="43"/>
    </location>
</feature>
<feature type="domain" description="D-alanyl-D-alanine carboxypeptidase-like core" evidence="3">
    <location>
        <begin position="157"/>
        <end position="287"/>
    </location>
</feature>
<dbReference type="Proteomes" id="UP000618460">
    <property type="component" value="Unassembled WGS sequence"/>
</dbReference>
<dbReference type="CDD" id="cd14852">
    <property type="entry name" value="LD-carboxypeptidase"/>
    <property type="match status" value="1"/>
</dbReference>
<dbReference type="InterPro" id="IPR052179">
    <property type="entry name" value="DD-CPase-like"/>
</dbReference>
<organism evidence="4 5">
    <name type="scientific">Paraliobacillus quinghaiensis</name>
    <dbReference type="NCBI Taxonomy" id="470815"/>
    <lineage>
        <taxon>Bacteria</taxon>
        <taxon>Bacillati</taxon>
        <taxon>Bacillota</taxon>
        <taxon>Bacilli</taxon>
        <taxon>Bacillales</taxon>
        <taxon>Bacillaceae</taxon>
        <taxon>Paraliobacillus</taxon>
    </lineage>
</organism>
<feature type="signal peptide" evidence="2">
    <location>
        <begin position="1"/>
        <end position="19"/>
    </location>
</feature>
<evidence type="ECO:0000259" key="3">
    <source>
        <dbReference type="Pfam" id="PF02557"/>
    </source>
</evidence>
<dbReference type="Pfam" id="PF02557">
    <property type="entry name" value="VanY"/>
    <property type="match status" value="1"/>
</dbReference>
<protein>
    <recommendedName>
        <fullName evidence="3">D-alanyl-D-alanine carboxypeptidase-like core domain-containing protein</fullName>
    </recommendedName>
</protein>
<dbReference type="EMBL" id="BMLG01000002">
    <property type="protein sequence ID" value="GGM25626.1"/>
    <property type="molecule type" value="Genomic_DNA"/>
</dbReference>
<dbReference type="GO" id="GO:0008233">
    <property type="term" value="F:peptidase activity"/>
    <property type="evidence" value="ECO:0007669"/>
    <property type="project" value="InterPro"/>
</dbReference>
<dbReference type="AlphaFoldDB" id="A0A917WSP9"/>
<proteinExistence type="predicted"/>
<gene>
    <name evidence="4" type="ORF">GCM10011351_09160</name>
</gene>
<reference evidence="4" key="2">
    <citation type="submission" date="2020-09" db="EMBL/GenBank/DDBJ databases">
        <authorList>
            <person name="Sun Q."/>
            <person name="Zhou Y."/>
        </authorList>
    </citation>
    <scope>NUCLEOTIDE SEQUENCE</scope>
    <source>
        <strain evidence="4">CGMCC 1.6333</strain>
    </source>
</reference>
<dbReference type="PANTHER" id="PTHR34385:SF1">
    <property type="entry name" value="PEPTIDOGLYCAN L-ALANYL-D-GLUTAMATE ENDOPEPTIDASE CWLK"/>
    <property type="match status" value="1"/>
</dbReference>
<dbReference type="Gene3D" id="3.30.1380.10">
    <property type="match status" value="1"/>
</dbReference>
<keyword evidence="2" id="KW-0732">Signal</keyword>
<dbReference type="SUPFAM" id="SSF55166">
    <property type="entry name" value="Hedgehog/DD-peptidase"/>
    <property type="match status" value="1"/>
</dbReference>
<evidence type="ECO:0000313" key="5">
    <source>
        <dbReference type="Proteomes" id="UP000618460"/>
    </source>
</evidence>
<comment type="caution">
    <text evidence="4">The sequence shown here is derived from an EMBL/GenBank/DDBJ whole genome shotgun (WGS) entry which is preliminary data.</text>
</comment>
<reference evidence="4" key="1">
    <citation type="journal article" date="2014" name="Int. J. Syst. Evol. Microbiol.">
        <title>Complete genome sequence of Corynebacterium casei LMG S-19264T (=DSM 44701T), isolated from a smear-ripened cheese.</title>
        <authorList>
            <consortium name="US DOE Joint Genome Institute (JGI-PGF)"/>
            <person name="Walter F."/>
            <person name="Albersmeier A."/>
            <person name="Kalinowski J."/>
            <person name="Ruckert C."/>
        </authorList>
    </citation>
    <scope>NUCLEOTIDE SEQUENCE</scope>
    <source>
        <strain evidence="4">CGMCC 1.6333</strain>
    </source>
</reference>
<keyword evidence="5" id="KW-1185">Reference proteome</keyword>
<dbReference type="PANTHER" id="PTHR34385">
    <property type="entry name" value="D-ALANYL-D-ALANINE CARBOXYPEPTIDASE"/>
    <property type="match status" value="1"/>
</dbReference>
<feature type="compositionally biased region" description="Basic and acidic residues" evidence="1">
    <location>
        <begin position="67"/>
        <end position="102"/>
    </location>
</feature>
<dbReference type="InterPro" id="IPR009045">
    <property type="entry name" value="Zn_M74/Hedgehog-like"/>
</dbReference>